<dbReference type="RefSeq" id="WP_309985641.1">
    <property type="nucleotide sequence ID" value="NZ_JAVDTI010000003.1"/>
</dbReference>
<dbReference type="EMBL" id="JAVDTI010000003">
    <property type="protein sequence ID" value="MDR6806627.1"/>
    <property type="molecule type" value="Genomic_DNA"/>
</dbReference>
<name>A0ABU1R043_9BACT</name>
<accession>A0ABU1R043</accession>
<dbReference type="Proteomes" id="UP001264980">
    <property type="component" value="Unassembled WGS sequence"/>
</dbReference>
<proteinExistence type="predicted"/>
<sequence length="51" mass="5707">MKRAVEDTQNMKSGNQVPNTLTTNGEKTLSKKAAEMKIFLANNPIPKEFLQ</sequence>
<gene>
    <name evidence="2" type="ORF">J2W84_003675</name>
</gene>
<feature type="region of interest" description="Disordered" evidence="1">
    <location>
        <begin position="1"/>
        <end position="27"/>
    </location>
</feature>
<feature type="compositionally biased region" description="Polar residues" evidence="1">
    <location>
        <begin position="7"/>
        <end position="27"/>
    </location>
</feature>
<reference evidence="2 3" key="1">
    <citation type="submission" date="2023-07" db="EMBL/GenBank/DDBJ databases">
        <title>Sorghum-associated microbial communities from plants grown in Nebraska, USA.</title>
        <authorList>
            <person name="Schachtman D."/>
        </authorList>
    </citation>
    <scope>NUCLEOTIDE SEQUENCE [LARGE SCALE GENOMIC DNA]</scope>
    <source>
        <strain evidence="2 3">BE57</strain>
    </source>
</reference>
<evidence type="ECO:0000313" key="2">
    <source>
        <dbReference type="EMBL" id="MDR6806627.1"/>
    </source>
</evidence>
<evidence type="ECO:0000256" key="1">
    <source>
        <dbReference type="SAM" id="MobiDB-lite"/>
    </source>
</evidence>
<keyword evidence="3" id="KW-1185">Reference proteome</keyword>
<organism evidence="2 3">
    <name type="scientific">Dyadobacter fermentans</name>
    <dbReference type="NCBI Taxonomy" id="94254"/>
    <lineage>
        <taxon>Bacteria</taxon>
        <taxon>Pseudomonadati</taxon>
        <taxon>Bacteroidota</taxon>
        <taxon>Cytophagia</taxon>
        <taxon>Cytophagales</taxon>
        <taxon>Spirosomataceae</taxon>
        <taxon>Dyadobacter</taxon>
    </lineage>
</organism>
<comment type="caution">
    <text evidence="2">The sequence shown here is derived from an EMBL/GenBank/DDBJ whole genome shotgun (WGS) entry which is preliminary data.</text>
</comment>
<evidence type="ECO:0000313" key="3">
    <source>
        <dbReference type="Proteomes" id="UP001264980"/>
    </source>
</evidence>
<protein>
    <submittedName>
        <fullName evidence="2">Uncharacterized protein</fullName>
    </submittedName>
</protein>